<dbReference type="Gene3D" id="2.60.40.1180">
    <property type="entry name" value="Golgi alpha-mannosidase II"/>
    <property type="match status" value="1"/>
</dbReference>
<dbReference type="Gene3D" id="3.90.400.10">
    <property type="entry name" value="Oligo-1,6-glucosidase, Domain 2"/>
    <property type="match status" value="1"/>
</dbReference>
<dbReference type="PANTHER" id="PTHR10357">
    <property type="entry name" value="ALPHA-AMYLASE FAMILY MEMBER"/>
    <property type="match status" value="1"/>
</dbReference>
<dbReference type="SUPFAM" id="SSF51011">
    <property type="entry name" value="Glycosyl hydrolase domain"/>
    <property type="match status" value="1"/>
</dbReference>
<evidence type="ECO:0000313" key="4">
    <source>
        <dbReference type="EMBL" id="MCY9519957.1"/>
    </source>
</evidence>
<dbReference type="SMART" id="SM00642">
    <property type="entry name" value="Aamy"/>
    <property type="match status" value="1"/>
</dbReference>
<sequence>MQLEAIYHRPGNSYCYPYDDRTIHIRLRAKKNDLQKVKALYGDKYDWDNTVREAELHKLGSDDLFDYWQTEVVPPHLRLRYAFELVAGEQTVWYTEKGFVKEKPADPLSCFDYPFLWTSEVLQPPAWVKDAVFYQIFPDRFANGDPANDPDQVRPWEESNPGPHDFYGGDLQGVLERLDYISSLGVNAIYFTPLFEAKTNHKYDTTDYLKVDPQFGDTELLKKLVKACHDRGIRVILDAVFNHCGYWFAPFQDVLKNGEASRYRDWFHIKQFPLVRAPRPSYHCFAFESHMPKLNTVNPEVRAYLLDVAQYWIRECDIDGWRLDVANEIDHEFWREFRKACKDIKPDFYILGEIWHDAMPWLQGDQFDAVMNYPVTEAIIDFFAKGELDAEQFSYQVNKLLADYPQQVNEATFTILGSHDTPRLLTVAQDERKAMLAVLFQFIFLGAPCIYYGDEAGMTGGPDPDCRKPMVWEEEQQNRALFDFYRELISLRTAHRALQAGSFQIIYANRQQLAVLRKHASEQLYICFNNSGQEASFSFAGMQRQPVTATMLGKGTYTLEKDEITVCLPAFGWMVFMA</sequence>
<dbReference type="SUPFAM" id="SSF51445">
    <property type="entry name" value="(Trans)glycosidases"/>
    <property type="match status" value="1"/>
</dbReference>
<dbReference type="Proteomes" id="UP001207626">
    <property type="component" value="Unassembled WGS sequence"/>
</dbReference>
<evidence type="ECO:0000256" key="2">
    <source>
        <dbReference type="ARBA" id="ARBA00023295"/>
    </source>
</evidence>
<dbReference type="InterPro" id="IPR017853">
    <property type="entry name" value="GH"/>
</dbReference>
<dbReference type="InterPro" id="IPR004185">
    <property type="entry name" value="Glyco_hydro_13_lg-like_dom"/>
</dbReference>
<reference evidence="4 5" key="1">
    <citation type="submission" date="2022-05" db="EMBL/GenBank/DDBJ databases">
        <title>Genome Sequencing of Bee-Associated Microbes.</title>
        <authorList>
            <person name="Dunlap C."/>
        </authorList>
    </citation>
    <scope>NUCLEOTIDE SEQUENCE [LARGE SCALE GENOMIC DNA]</scope>
    <source>
        <strain evidence="4 5">NRRL NRS-1438</strain>
    </source>
</reference>
<dbReference type="InterPro" id="IPR013783">
    <property type="entry name" value="Ig-like_fold"/>
</dbReference>
<name>A0ABT4DRF7_9BACL</name>
<proteinExistence type="predicted"/>
<dbReference type="Gene3D" id="3.20.20.80">
    <property type="entry name" value="Glycosidases"/>
    <property type="match status" value="1"/>
</dbReference>
<feature type="domain" description="Glycosyl hydrolase family 13 catalytic" evidence="3">
    <location>
        <begin position="135"/>
        <end position="492"/>
    </location>
</feature>
<dbReference type="Pfam" id="PF00128">
    <property type="entry name" value="Alpha-amylase"/>
    <property type="match status" value="1"/>
</dbReference>
<dbReference type="InterPro" id="IPR045857">
    <property type="entry name" value="O16G_dom_2"/>
</dbReference>
<dbReference type="CDD" id="cd11338">
    <property type="entry name" value="AmyAc_CMD"/>
    <property type="match status" value="1"/>
</dbReference>
<organism evidence="4 5">
    <name type="scientific">Paenibacillus apiarius</name>
    <dbReference type="NCBI Taxonomy" id="46240"/>
    <lineage>
        <taxon>Bacteria</taxon>
        <taxon>Bacillati</taxon>
        <taxon>Bacillota</taxon>
        <taxon>Bacilli</taxon>
        <taxon>Bacillales</taxon>
        <taxon>Paenibacillaceae</taxon>
        <taxon>Paenibacillus</taxon>
    </lineage>
</organism>
<protein>
    <submittedName>
        <fullName evidence="4">Alpha-glycosidase</fullName>
    </submittedName>
</protein>
<dbReference type="InterPro" id="IPR014756">
    <property type="entry name" value="Ig_E-set"/>
</dbReference>
<dbReference type="InterPro" id="IPR006047">
    <property type="entry name" value="GH13_cat_dom"/>
</dbReference>
<dbReference type="InterPro" id="IPR013780">
    <property type="entry name" value="Glyco_hydro_b"/>
</dbReference>
<dbReference type="CDD" id="cd02857">
    <property type="entry name" value="E_set_CDase_PDE_N"/>
    <property type="match status" value="1"/>
</dbReference>
<evidence type="ECO:0000313" key="5">
    <source>
        <dbReference type="Proteomes" id="UP001207626"/>
    </source>
</evidence>
<dbReference type="PANTHER" id="PTHR10357:SF210">
    <property type="entry name" value="MALTODEXTRIN GLUCOSIDASE"/>
    <property type="match status" value="1"/>
</dbReference>
<evidence type="ECO:0000256" key="1">
    <source>
        <dbReference type="ARBA" id="ARBA00022801"/>
    </source>
</evidence>
<keyword evidence="5" id="KW-1185">Reference proteome</keyword>
<evidence type="ECO:0000259" key="3">
    <source>
        <dbReference type="SMART" id="SM00642"/>
    </source>
</evidence>
<dbReference type="RefSeq" id="WP_087433460.1">
    <property type="nucleotide sequence ID" value="NZ_JAMDLV010000049.1"/>
</dbReference>
<dbReference type="SUPFAM" id="SSF81296">
    <property type="entry name" value="E set domains"/>
    <property type="match status" value="1"/>
</dbReference>
<keyword evidence="1" id="KW-0378">Hydrolase</keyword>
<dbReference type="EMBL" id="JAMDLW010000010">
    <property type="protein sequence ID" value="MCY9519957.1"/>
    <property type="molecule type" value="Genomic_DNA"/>
</dbReference>
<comment type="caution">
    <text evidence="4">The sequence shown here is derived from an EMBL/GenBank/DDBJ whole genome shotgun (WGS) entry which is preliminary data.</text>
</comment>
<keyword evidence="2" id="KW-0326">Glycosidase</keyword>
<gene>
    <name evidence="4" type="ORF">M5X09_09705</name>
</gene>
<accession>A0ABT4DRF7</accession>
<dbReference type="Pfam" id="PF02903">
    <property type="entry name" value="Alpha-amylase_N"/>
    <property type="match status" value="1"/>
</dbReference>
<dbReference type="Gene3D" id="2.60.40.10">
    <property type="entry name" value="Immunoglobulins"/>
    <property type="match status" value="1"/>
</dbReference>